<dbReference type="GO" id="GO:0016787">
    <property type="term" value="F:hydrolase activity"/>
    <property type="evidence" value="ECO:0007669"/>
    <property type="project" value="UniProtKB-KW"/>
</dbReference>
<name>A0A6G3XHT7_9ACTN</name>
<feature type="domain" description="Acyl-CoA dehydrogenase C-terminal" evidence="3">
    <location>
        <begin position="234"/>
        <end position="360"/>
    </location>
</feature>
<dbReference type="Pfam" id="PF02771">
    <property type="entry name" value="Acyl-CoA_dh_N"/>
    <property type="match status" value="1"/>
</dbReference>
<dbReference type="EMBL" id="JAAGMN010006707">
    <property type="protein sequence ID" value="NEE17301.1"/>
    <property type="molecule type" value="Genomic_DNA"/>
</dbReference>
<dbReference type="GO" id="GO:0003995">
    <property type="term" value="F:acyl-CoA dehydrogenase activity"/>
    <property type="evidence" value="ECO:0007669"/>
    <property type="project" value="TreeGrafter"/>
</dbReference>
<dbReference type="InterPro" id="IPR009100">
    <property type="entry name" value="AcylCoA_DH/oxidase_NM_dom_sf"/>
</dbReference>
<evidence type="ECO:0000259" key="3">
    <source>
        <dbReference type="Pfam" id="PF08028"/>
    </source>
</evidence>
<dbReference type="InterPro" id="IPR036250">
    <property type="entry name" value="AcylCo_DH-like_C"/>
</dbReference>
<feature type="domain" description="Acyl-CoA dehydrogenase/oxidase N-terminal" evidence="2">
    <location>
        <begin position="15"/>
        <end position="91"/>
    </location>
</feature>
<protein>
    <submittedName>
        <fullName evidence="4">Hydrolase</fullName>
    </submittedName>
</protein>
<sequence length="385" mass="40946">MSLWGTAVEPPAAVADLAATAAKYAEQAEAQRRLPPDVVTGLRTAGFARHFVPGVFGGSQSGYEELLDIVAPVAAGCPSTGWSASIAAHTGRMAVHLPEQGQREVWGEHPDALIAGALVPCGTATPVAGGWRVSGRWAYVSGADYSDWALICAPAGTGAETQPWCFVVPREQYEVADTWFSVGMRATGSNTVVVHDLFVPEHRSFTRAALEAGLPADDGPVSYRAPLKAVNGLSFAGPLLGAAQGLVEHWVDWIGRKVDTHTGGRARDRAPVRTVLARSSAEVEAAALLVRSVARTADSGRELRPYVTRHMRDWSFATELLRGAAERVFVASGTAGQDEGDRAQRFWRDIHSGASHFALQLEQASGPFAESVFSTSDQHAPTRAT</sequence>
<dbReference type="SUPFAM" id="SSF56645">
    <property type="entry name" value="Acyl-CoA dehydrogenase NM domain-like"/>
    <property type="match status" value="1"/>
</dbReference>
<evidence type="ECO:0000256" key="1">
    <source>
        <dbReference type="ARBA" id="ARBA00023002"/>
    </source>
</evidence>
<dbReference type="SUPFAM" id="SSF47203">
    <property type="entry name" value="Acyl-CoA dehydrogenase C-terminal domain-like"/>
    <property type="match status" value="1"/>
</dbReference>
<keyword evidence="4" id="KW-0378">Hydrolase</keyword>
<comment type="caution">
    <text evidence="4">The sequence shown here is derived from an EMBL/GenBank/DDBJ whole genome shotgun (WGS) entry which is preliminary data.</text>
</comment>
<dbReference type="InterPro" id="IPR037069">
    <property type="entry name" value="AcylCoA_DH/ox_N_sf"/>
</dbReference>
<dbReference type="Gene3D" id="2.40.110.10">
    <property type="entry name" value="Butyryl-CoA Dehydrogenase, subunit A, domain 2"/>
    <property type="match status" value="1"/>
</dbReference>
<evidence type="ECO:0000313" key="4">
    <source>
        <dbReference type="EMBL" id="NEE17301.1"/>
    </source>
</evidence>
<dbReference type="InterPro" id="IPR013107">
    <property type="entry name" value="Acyl-CoA_DH_C"/>
</dbReference>
<reference evidence="4" key="1">
    <citation type="submission" date="2020-01" db="EMBL/GenBank/DDBJ databases">
        <title>Insect and environment-associated Actinomycetes.</title>
        <authorList>
            <person name="Currrie C."/>
            <person name="Chevrette M."/>
            <person name="Carlson C."/>
            <person name="Stubbendieck R."/>
            <person name="Wendt-Pienkowski E."/>
        </authorList>
    </citation>
    <scope>NUCLEOTIDE SEQUENCE</scope>
    <source>
        <strain evidence="4">SID7499</strain>
    </source>
</reference>
<dbReference type="InterPro" id="IPR013786">
    <property type="entry name" value="AcylCoA_DH/ox_N"/>
</dbReference>
<accession>A0A6G3XHT7</accession>
<dbReference type="PANTHER" id="PTHR43884:SF12">
    <property type="entry name" value="ISOVALERYL-COA DEHYDROGENASE, MITOCHONDRIAL-RELATED"/>
    <property type="match status" value="1"/>
</dbReference>
<proteinExistence type="predicted"/>
<organism evidence="4">
    <name type="scientific">Streptomyces sp. SID7499</name>
    <dbReference type="NCBI Taxonomy" id="2706086"/>
    <lineage>
        <taxon>Bacteria</taxon>
        <taxon>Bacillati</taxon>
        <taxon>Actinomycetota</taxon>
        <taxon>Actinomycetes</taxon>
        <taxon>Kitasatosporales</taxon>
        <taxon>Streptomycetaceae</taxon>
        <taxon>Streptomyces</taxon>
    </lineage>
</organism>
<dbReference type="AlphaFoldDB" id="A0A6G3XHT7"/>
<keyword evidence="1" id="KW-0560">Oxidoreductase</keyword>
<dbReference type="Gene3D" id="1.20.140.10">
    <property type="entry name" value="Butyryl-CoA Dehydrogenase, subunit A, domain 3"/>
    <property type="match status" value="1"/>
</dbReference>
<dbReference type="PANTHER" id="PTHR43884">
    <property type="entry name" value="ACYL-COA DEHYDROGENASE"/>
    <property type="match status" value="1"/>
</dbReference>
<dbReference type="Pfam" id="PF08028">
    <property type="entry name" value="Acyl-CoA_dh_2"/>
    <property type="match status" value="1"/>
</dbReference>
<dbReference type="PIRSF" id="PIRSF016578">
    <property type="entry name" value="HsaA"/>
    <property type="match status" value="1"/>
</dbReference>
<evidence type="ECO:0000259" key="2">
    <source>
        <dbReference type="Pfam" id="PF02771"/>
    </source>
</evidence>
<dbReference type="GO" id="GO:0050660">
    <property type="term" value="F:flavin adenine dinucleotide binding"/>
    <property type="evidence" value="ECO:0007669"/>
    <property type="project" value="InterPro"/>
</dbReference>
<dbReference type="InterPro" id="IPR046373">
    <property type="entry name" value="Acyl-CoA_Oxase/DH_mid-dom_sf"/>
</dbReference>
<dbReference type="Gene3D" id="1.10.540.10">
    <property type="entry name" value="Acyl-CoA dehydrogenase/oxidase, N-terminal domain"/>
    <property type="match status" value="1"/>
</dbReference>
<gene>
    <name evidence="4" type="ORF">G3M58_63900</name>
</gene>